<dbReference type="RefSeq" id="WP_241347173.1">
    <property type="nucleotide sequence ID" value="NZ_JAKZGP010000008.1"/>
</dbReference>
<dbReference type="PROSITE" id="PS51257">
    <property type="entry name" value="PROKAR_LIPOPROTEIN"/>
    <property type="match status" value="1"/>
</dbReference>
<accession>A0ABS9UXB0</accession>
<evidence type="ECO:0000256" key="1">
    <source>
        <dbReference type="ARBA" id="ARBA00004442"/>
    </source>
</evidence>
<name>A0ABS9UXB0_9BACT</name>
<evidence type="ECO:0000256" key="4">
    <source>
        <dbReference type="ARBA" id="ARBA00023136"/>
    </source>
</evidence>
<reference evidence="8" key="1">
    <citation type="submission" date="2022-03" db="EMBL/GenBank/DDBJ databases">
        <title>De novo assembled genomes of Belliella spp. (Cyclobacteriaceae) strains.</title>
        <authorList>
            <person name="Szabo A."/>
            <person name="Korponai K."/>
            <person name="Felfoldi T."/>
        </authorList>
    </citation>
    <scope>NUCLEOTIDE SEQUENCE</scope>
    <source>
        <strain evidence="8">DSM 111904</strain>
    </source>
</reference>
<evidence type="ECO:0000259" key="7">
    <source>
        <dbReference type="Pfam" id="PF14322"/>
    </source>
</evidence>
<dbReference type="EMBL" id="JAKZGP010000008">
    <property type="protein sequence ID" value="MCH7408811.1"/>
    <property type="molecule type" value="Genomic_DNA"/>
</dbReference>
<evidence type="ECO:0000256" key="2">
    <source>
        <dbReference type="ARBA" id="ARBA00006275"/>
    </source>
</evidence>
<comment type="similarity">
    <text evidence="2">Belongs to the SusD family.</text>
</comment>
<dbReference type="Gene3D" id="1.25.40.390">
    <property type="match status" value="1"/>
</dbReference>
<keyword evidence="3" id="KW-0732">Signal</keyword>
<evidence type="ECO:0000313" key="9">
    <source>
        <dbReference type="Proteomes" id="UP001165489"/>
    </source>
</evidence>
<evidence type="ECO:0000313" key="8">
    <source>
        <dbReference type="EMBL" id="MCH7408811.1"/>
    </source>
</evidence>
<dbReference type="CDD" id="cd08977">
    <property type="entry name" value="SusD"/>
    <property type="match status" value="1"/>
</dbReference>
<dbReference type="Pfam" id="PF07980">
    <property type="entry name" value="SusD_RagB"/>
    <property type="match status" value="1"/>
</dbReference>
<dbReference type="InterPro" id="IPR033985">
    <property type="entry name" value="SusD-like_N"/>
</dbReference>
<organism evidence="8 9">
    <name type="scientific">Belliella filtrata</name>
    <dbReference type="NCBI Taxonomy" id="2923435"/>
    <lineage>
        <taxon>Bacteria</taxon>
        <taxon>Pseudomonadati</taxon>
        <taxon>Bacteroidota</taxon>
        <taxon>Cytophagia</taxon>
        <taxon>Cytophagales</taxon>
        <taxon>Cyclobacteriaceae</taxon>
        <taxon>Belliella</taxon>
    </lineage>
</organism>
<feature type="domain" description="SusD-like N-terminal" evidence="7">
    <location>
        <begin position="23"/>
        <end position="228"/>
    </location>
</feature>
<protein>
    <submittedName>
        <fullName evidence="8">RagB/SusD family nutrient uptake outer membrane protein</fullName>
    </submittedName>
</protein>
<sequence length="493" mass="55474">MKFYKLYICIVTVMLSSSSCDSFLDLDPISDATSTNAYNTASDAEAALVGVYDSFQAEYYIWDNVIFSDVMSDNYYAGGDNPEVFAVDNLDIEPVNGRLFSNWSQLYNAIFKANVVLDKVPMIEDPRIDLANRREQILGEAAFMRAYHYFQLVNLWGGVPLVLSPTSSTSPEVTNVPRSSVDEVYNQIISDLTFAIDERLPYTYGSDASVNKARATRGAALALLAKVYAQKPDRDYARVLQYADAVIDSPAGYSLLGDFNHLFDGNHYNNAESIMEIQFVGGPEANFGPQLLLPPSVSGDTWRKFVTPSRDLVSAFDQEGDVIRKNASILFESAPWVDEFWSLQVNGNVPFAFKWKEANGWASTNRQYLIRLADIILLKAEALNELGRTQEALLALNMIRSRVNLPAVTTTDGAELKLLIEKERRLELAQEAQRWMDLKRYGRAEEVMNSLIEIDLRTNQPKVFNMDAHKLILPIPQQEMNRNAQLNQNPGYN</sequence>
<dbReference type="Pfam" id="PF14322">
    <property type="entry name" value="SusD-like_3"/>
    <property type="match status" value="1"/>
</dbReference>
<feature type="domain" description="RagB/SusD" evidence="6">
    <location>
        <begin position="356"/>
        <end position="492"/>
    </location>
</feature>
<keyword evidence="9" id="KW-1185">Reference proteome</keyword>
<evidence type="ECO:0000256" key="5">
    <source>
        <dbReference type="ARBA" id="ARBA00023237"/>
    </source>
</evidence>
<evidence type="ECO:0000256" key="3">
    <source>
        <dbReference type="ARBA" id="ARBA00022729"/>
    </source>
</evidence>
<dbReference type="InterPro" id="IPR012944">
    <property type="entry name" value="SusD_RagB_dom"/>
</dbReference>
<keyword evidence="4" id="KW-0472">Membrane</keyword>
<dbReference type="InterPro" id="IPR011990">
    <property type="entry name" value="TPR-like_helical_dom_sf"/>
</dbReference>
<proteinExistence type="inferred from homology"/>
<dbReference type="Proteomes" id="UP001165489">
    <property type="component" value="Unassembled WGS sequence"/>
</dbReference>
<dbReference type="SUPFAM" id="SSF48452">
    <property type="entry name" value="TPR-like"/>
    <property type="match status" value="1"/>
</dbReference>
<gene>
    <name evidence="8" type="ORF">MM239_05345</name>
</gene>
<keyword evidence="5" id="KW-0998">Cell outer membrane</keyword>
<comment type="subcellular location">
    <subcellularLocation>
        <location evidence="1">Cell outer membrane</location>
    </subcellularLocation>
</comment>
<comment type="caution">
    <text evidence="8">The sequence shown here is derived from an EMBL/GenBank/DDBJ whole genome shotgun (WGS) entry which is preliminary data.</text>
</comment>
<evidence type="ECO:0000259" key="6">
    <source>
        <dbReference type="Pfam" id="PF07980"/>
    </source>
</evidence>